<evidence type="ECO:0000259" key="2">
    <source>
        <dbReference type="Pfam" id="PF01261"/>
    </source>
</evidence>
<proteinExistence type="predicted"/>
<keyword evidence="4" id="KW-1185">Reference proteome</keyword>
<dbReference type="EMBL" id="BAABFN010000002">
    <property type="protein sequence ID" value="GAA4308210.1"/>
    <property type="molecule type" value="Genomic_DNA"/>
</dbReference>
<dbReference type="SUPFAM" id="SSF51658">
    <property type="entry name" value="Xylose isomerase-like"/>
    <property type="match status" value="1"/>
</dbReference>
<dbReference type="PANTHER" id="PTHR12110:SF41">
    <property type="entry name" value="INOSOSE DEHYDRATASE"/>
    <property type="match status" value="1"/>
</dbReference>
<evidence type="ECO:0000313" key="4">
    <source>
        <dbReference type="Proteomes" id="UP001501207"/>
    </source>
</evidence>
<dbReference type="PANTHER" id="PTHR12110">
    <property type="entry name" value="HYDROXYPYRUVATE ISOMERASE"/>
    <property type="match status" value="1"/>
</dbReference>
<dbReference type="InterPro" id="IPR013022">
    <property type="entry name" value="Xyl_isomerase-like_TIM-brl"/>
</dbReference>
<accession>A0ABP8FP67</accession>
<organism evidence="3 4">
    <name type="scientific">Compostibacter hankyongensis</name>
    <dbReference type="NCBI Taxonomy" id="1007089"/>
    <lineage>
        <taxon>Bacteria</taxon>
        <taxon>Pseudomonadati</taxon>
        <taxon>Bacteroidota</taxon>
        <taxon>Chitinophagia</taxon>
        <taxon>Chitinophagales</taxon>
        <taxon>Chitinophagaceae</taxon>
        <taxon>Compostibacter</taxon>
    </lineage>
</organism>
<dbReference type="InterPro" id="IPR050312">
    <property type="entry name" value="IolE/XylAMocC-like"/>
</dbReference>
<evidence type="ECO:0000313" key="3">
    <source>
        <dbReference type="EMBL" id="GAA4308210.1"/>
    </source>
</evidence>
<feature type="chain" id="PRO_5047045781" description="Xylose isomerase-like TIM barrel domain-containing protein" evidence="1">
    <location>
        <begin position="20"/>
        <end position="294"/>
    </location>
</feature>
<gene>
    <name evidence="3" type="ORF">GCM10023143_15350</name>
</gene>
<dbReference type="InterPro" id="IPR036237">
    <property type="entry name" value="Xyl_isomerase-like_sf"/>
</dbReference>
<keyword evidence="1" id="KW-0732">Signal</keyword>
<protein>
    <recommendedName>
        <fullName evidence="2">Xylose isomerase-like TIM barrel domain-containing protein</fullName>
    </recommendedName>
</protein>
<evidence type="ECO:0000256" key="1">
    <source>
        <dbReference type="SAM" id="SignalP"/>
    </source>
</evidence>
<dbReference type="PROSITE" id="PS51257">
    <property type="entry name" value="PROKAR_LIPOPROTEIN"/>
    <property type="match status" value="1"/>
</dbReference>
<dbReference type="Pfam" id="PF01261">
    <property type="entry name" value="AP_endonuc_2"/>
    <property type="match status" value="1"/>
</dbReference>
<sequence length="294" mass="32612">MKRIVQFAAVLLLAGSISACQSSGGSGSAEQGDSTQDSVTADALGWKMGVQAYTFRNFSFFEAVDKTKSLGLHYIEGFPGQKIGGGLEGTLDFKMDAAAQQKVLDYLKQQDVKMMAYGVITPETPEDWKKLFDFARNMGIENIVSEPKPEHMDLVSQLCDQYSINVAIHNHPAPSHYWSPDTLLAAIQGKSKRIGSCADVGHWIRSGLDPVECLKKLEGRIIESHFKDVSAREPKAEDTIWGTGVCNLPAMLEELHRQHFQGLFSIEYESHPEDNIPQIRESLQHFDQALANLK</sequence>
<feature type="signal peptide" evidence="1">
    <location>
        <begin position="1"/>
        <end position="19"/>
    </location>
</feature>
<reference evidence="4" key="1">
    <citation type="journal article" date="2019" name="Int. J. Syst. Evol. Microbiol.">
        <title>The Global Catalogue of Microorganisms (GCM) 10K type strain sequencing project: providing services to taxonomists for standard genome sequencing and annotation.</title>
        <authorList>
            <consortium name="The Broad Institute Genomics Platform"/>
            <consortium name="The Broad Institute Genome Sequencing Center for Infectious Disease"/>
            <person name="Wu L."/>
            <person name="Ma J."/>
        </authorList>
    </citation>
    <scope>NUCLEOTIDE SEQUENCE [LARGE SCALE GENOMIC DNA]</scope>
    <source>
        <strain evidence="4">JCM 17664</strain>
    </source>
</reference>
<feature type="domain" description="Xylose isomerase-like TIM barrel" evidence="2">
    <location>
        <begin position="126"/>
        <end position="287"/>
    </location>
</feature>
<dbReference type="Proteomes" id="UP001501207">
    <property type="component" value="Unassembled WGS sequence"/>
</dbReference>
<name>A0ABP8FP67_9BACT</name>
<dbReference type="RefSeq" id="WP_344977905.1">
    <property type="nucleotide sequence ID" value="NZ_BAABFN010000002.1"/>
</dbReference>
<comment type="caution">
    <text evidence="3">The sequence shown here is derived from an EMBL/GenBank/DDBJ whole genome shotgun (WGS) entry which is preliminary data.</text>
</comment>
<dbReference type="Gene3D" id="3.20.20.150">
    <property type="entry name" value="Divalent-metal-dependent TIM barrel enzymes"/>
    <property type="match status" value="1"/>
</dbReference>